<keyword evidence="3" id="KW-0813">Transport</keyword>
<comment type="subcellular location">
    <subcellularLocation>
        <location evidence="1">Endomembrane system</location>
        <topology evidence="1">Peripheral membrane protein</topology>
    </subcellularLocation>
</comment>
<dbReference type="CDD" id="cd12152">
    <property type="entry name" value="F1-ATPase_delta"/>
    <property type="match status" value="1"/>
</dbReference>
<proteinExistence type="inferred from homology"/>
<accession>A0A9D2GK28</accession>
<reference evidence="8" key="2">
    <citation type="submission" date="2021-04" db="EMBL/GenBank/DDBJ databases">
        <authorList>
            <person name="Gilroy R."/>
        </authorList>
    </citation>
    <scope>NUCLEOTIDE SEQUENCE</scope>
    <source>
        <strain evidence="8">ChiBcec1-1093</strain>
    </source>
</reference>
<evidence type="ECO:0000256" key="5">
    <source>
        <dbReference type="ARBA" id="ARBA00023136"/>
    </source>
</evidence>
<keyword evidence="4" id="KW-0406">Ion transport</keyword>
<evidence type="ECO:0000256" key="2">
    <source>
        <dbReference type="ARBA" id="ARBA00005712"/>
    </source>
</evidence>
<dbReference type="Pfam" id="PF02823">
    <property type="entry name" value="ATP-synt_DE_N"/>
    <property type="match status" value="1"/>
</dbReference>
<evidence type="ECO:0000313" key="9">
    <source>
        <dbReference type="Proteomes" id="UP000824101"/>
    </source>
</evidence>
<dbReference type="EMBL" id="DXBC01000169">
    <property type="protein sequence ID" value="HIZ80232.1"/>
    <property type="molecule type" value="Genomic_DNA"/>
</dbReference>
<protein>
    <submittedName>
        <fullName evidence="8">F0F1 ATP synthase subunit epsilon</fullName>
    </submittedName>
</protein>
<evidence type="ECO:0000256" key="3">
    <source>
        <dbReference type="ARBA" id="ARBA00022448"/>
    </source>
</evidence>
<dbReference type="AlphaFoldDB" id="A0A9D2GK28"/>
<evidence type="ECO:0000256" key="4">
    <source>
        <dbReference type="ARBA" id="ARBA00023065"/>
    </source>
</evidence>
<dbReference type="SUPFAM" id="SSF51344">
    <property type="entry name" value="Epsilon subunit of F1F0-ATP synthase N-terminal domain"/>
    <property type="match status" value="1"/>
</dbReference>
<keyword evidence="6" id="KW-0066">ATP synthesis</keyword>
<organism evidence="8 9">
    <name type="scientific">Candidatus Lachnoclostridium stercorigallinarum</name>
    <dbReference type="NCBI Taxonomy" id="2838634"/>
    <lineage>
        <taxon>Bacteria</taxon>
        <taxon>Bacillati</taxon>
        <taxon>Bacillota</taxon>
        <taxon>Clostridia</taxon>
        <taxon>Lachnospirales</taxon>
        <taxon>Lachnospiraceae</taxon>
    </lineage>
</organism>
<keyword evidence="5" id="KW-0472">Membrane</keyword>
<dbReference type="InterPro" id="IPR020546">
    <property type="entry name" value="ATP_synth_F1_dsu/esu_N"/>
</dbReference>
<dbReference type="GO" id="GO:0046933">
    <property type="term" value="F:proton-transporting ATP synthase activity, rotational mechanism"/>
    <property type="evidence" value="ECO:0007669"/>
    <property type="project" value="InterPro"/>
</dbReference>
<evidence type="ECO:0000256" key="1">
    <source>
        <dbReference type="ARBA" id="ARBA00004184"/>
    </source>
</evidence>
<sequence length="86" mass="9321">MEDRMMVRVITPAGVFFEGEAILAEFAGGGGKMGVYARHSPLTVPVEPGALAIHGDREKRDAILGEGFAQILPDRLTILVQEAEWN</sequence>
<evidence type="ECO:0000259" key="7">
    <source>
        <dbReference type="Pfam" id="PF02823"/>
    </source>
</evidence>
<dbReference type="GO" id="GO:0012505">
    <property type="term" value="C:endomembrane system"/>
    <property type="evidence" value="ECO:0007669"/>
    <property type="project" value="UniProtKB-SubCell"/>
</dbReference>
<dbReference type="InterPro" id="IPR001469">
    <property type="entry name" value="ATP_synth_F1_dsu/esu"/>
</dbReference>
<dbReference type="Gene3D" id="2.60.15.10">
    <property type="entry name" value="F0F1 ATP synthase delta/epsilon subunit, N-terminal"/>
    <property type="match status" value="1"/>
</dbReference>
<comment type="caution">
    <text evidence="8">The sequence shown here is derived from an EMBL/GenBank/DDBJ whole genome shotgun (WGS) entry which is preliminary data.</text>
</comment>
<evidence type="ECO:0000313" key="8">
    <source>
        <dbReference type="EMBL" id="HIZ80232.1"/>
    </source>
</evidence>
<keyword evidence="6" id="KW-0139">CF(1)</keyword>
<dbReference type="InterPro" id="IPR036771">
    <property type="entry name" value="ATPsynth_dsu/esu_N"/>
</dbReference>
<feature type="domain" description="ATP synthase F1 complex delta/epsilon subunit N-terminal" evidence="7">
    <location>
        <begin position="5"/>
        <end position="83"/>
    </location>
</feature>
<name>A0A9D2GK28_9FIRM</name>
<reference evidence="8" key="1">
    <citation type="journal article" date="2021" name="PeerJ">
        <title>Extensive microbial diversity within the chicken gut microbiome revealed by metagenomics and culture.</title>
        <authorList>
            <person name="Gilroy R."/>
            <person name="Ravi A."/>
            <person name="Getino M."/>
            <person name="Pursley I."/>
            <person name="Horton D.L."/>
            <person name="Alikhan N.F."/>
            <person name="Baker D."/>
            <person name="Gharbi K."/>
            <person name="Hall N."/>
            <person name="Watson M."/>
            <person name="Adriaenssens E.M."/>
            <person name="Foster-Nyarko E."/>
            <person name="Jarju S."/>
            <person name="Secka A."/>
            <person name="Antonio M."/>
            <person name="Oren A."/>
            <person name="Chaudhuri R.R."/>
            <person name="La Ragione R."/>
            <person name="Hildebrand F."/>
            <person name="Pallen M.J."/>
        </authorList>
    </citation>
    <scope>NUCLEOTIDE SEQUENCE</scope>
    <source>
        <strain evidence="8">ChiBcec1-1093</strain>
    </source>
</reference>
<gene>
    <name evidence="8" type="ORF">IAA17_10640</name>
</gene>
<dbReference type="Proteomes" id="UP000824101">
    <property type="component" value="Unassembled WGS sequence"/>
</dbReference>
<comment type="similarity">
    <text evidence="2">Belongs to the ATPase epsilon chain family.</text>
</comment>
<dbReference type="GO" id="GO:0045259">
    <property type="term" value="C:proton-transporting ATP synthase complex"/>
    <property type="evidence" value="ECO:0007669"/>
    <property type="project" value="UniProtKB-KW"/>
</dbReference>
<evidence type="ECO:0000256" key="6">
    <source>
        <dbReference type="ARBA" id="ARBA00023196"/>
    </source>
</evidence>